<proteinExistence type="predicted"/>
<dbReference type="Pfam" id="PF01699">
    <property type="entry name" value="Na_Ca_ex"/>
    <property type="match status" value="2"/>
</dbReference>
<accession>A0A1J5S6C3</accession>
<feature type="transmembrane region" description="Helical" evidence="5">
    <location>
        <begin position="146"/>
        <end position="165"/>
    </location>
</feature>
<dbReference type="EMBL" id="MLJW01000134">
    <property type="protein sequence ID" value="OIQ97331.1"/>
    <property type="molecule type" value="Genomic_DNA"/>
</dbReference>
<evidence type="ECO:0000256" key="1">
    <source>
        <dbReference type="ARBA" id="ARBA00004141"/>
    </source>
</evidence>
<feature type="transmembrane region" description="Helical" evidence="5">
    <location>
        <begin position="75"/>
        <end position="94"/>
    </location>
</feature>
<feature type="transmembrane region" description="Helical" evidence="5">
    <location>
        <begin position="265"/>
        <end position="284"/>
    </location>
</feature>
<feature type="transmembrane region" description="Helical" evidence="5">
    <location>
        <begin position="46"/>
        <end position="69"/>
    </location>
</feature>
<feature type="domain" description="Sodium/calcium exchanger membrane region" evidence="6">
    <location>
        <begin position="11"/>
        <end position="140"/>
    </location>
</feature>
<evidence type="ECO:0000256" key="5">
    <source>
        <dbReference type="SAM" id="Phobius"/>
    </source>
</evidence>
<keyword evidence="3 5" id="KW-1133">Transmembrane helix</keyword>
<organism evidence="7">
    <name type="scientific">mine drainage metagenome</name>
    <dbReference type="NCBI Taxonomy" id="410659"/>
    <lineage>
        <taxon>unclassified sequences</taxon>
        <taxon>metagenomes</taxon>
        <taxon>ecological metagenomes</taxon>
    </lineage>
</organism>
<evidence type="ECO:0000256" key="2">
    <source>
        <dbReference type="ARBA" id="ARBA00022692"/>
    </source>
</evidence>
<evidence type="ECO:0000256" key="3">
    <source>
        <dbReference type="ARBA" id="ARBA00022989"/>
    </source>
</evidence>
<name>A0A1J5S6C3_9ZZZZ</name>
<feature type="transmembrane region" description="Helical" evidence="5">
    <location>
        <begin position="296"/>
        <end position="314"/>
    </location>
</feature>
<dbReference type="GO" id="GO:0055085">
    <property type="term" value="P:transmembrane transport"/>
    <property type="evidence" value="ECO:0007669"/>
    <property type="project" value="InterPro"/>
</dbReference>
<dbReference type="AlphaFoldDB" id="A0A1J5S6C3"/>
<dbReference type="Gene3D" id="1.20.1420.30">
    <property type="entry name" value="NCX, central ion-binding region"/>
    <property type="match status" value="1"/>
</dbReference>
<feature type="transmembrane region" description="Helical" evidence="5">
    <location>
        <begin position="326"/>
        <end position="346"/>
    </location>
</feature>
<feature type="transmembrane region" description="Helical" evidence="5">
    <location>
        <begin position="114"/>
        <end position="134"/>
    </location>
</feature>
<dbReference type="InterPro" id="IPR004837">
    <property type="entry name" value="NaCa_Exmemb"/>
</dbReference>
<keyword evidence="4 5" id="KW-0472">Membrane</keyword>
<feature type="transmembrane region" description="Helical" evidence="5">
    <location>
        <begin position="225"/>
        <end position="244"/>
    </location>
</feature>
<dbReference type="InterPro" id="IPR044880">
    <property type="entry name" value="NCX_ion-bd_dom_sf"/>
</dbReference>
<reference evidence="7" key="1">
    <citation type="submission" date="2016-10" db="EMBL/GenBank/DDBJ databases">
        <title>Sequence of Gallionella enrichment culture.</title>
        <authorList>
            <person name="Poehlein A."/>
            <person name="Muehling M."/>
            <person name="Daniel R."/>
        </authorList>
    </citation>
    <scope>NUCLEOTIDE SEQUENCE</scope>
</reference>
<dbReference type="GO" id="GO:0016020">
    <property type="term" value="C:membrane"/>
    <property type="evidence" value="ECO:0007669"/>
    <property type="project" value="UniProtKB-SubCell"/>
</dbReference>
<sequence length="347" mass="37665">MDLTQFSTLILIITFLFSTIAIWFAGIKIISAIDAITLHFNLGEAFGGMVFLAIVTNLPEIAITAVAAYHHNYDIAVSNLLGGIAIQTVVLVLIDAFGVGRKAPLTLKGHSNVLVLEGVALIFILTMVMMAKQFSPNIIFFRTTPFEWLILFIWLGSVYLISRFVDVVKKEKKIVTDPTHHLRHPKARFKGNIQLAISIFIICAVVTLIAGSALEVTGDVLSKRFGMSGVLFGGTILALCTSLPEISTGIASAKIREYQMAVSDIFGGNAFLPVLFLMASIIGGDAILPSLQPSDMYLTGLGIILTGIYLIGMVMHSKKQFFRMGIDSIIVLLVYVIGLVGLLFLVN</sequence>
<evidence type="ECO:0000313" key="7">
    <source>
        <dbReference type="EMBL" id="OIQ97331.1"/>
    </source>
</evidence>
<feature type="transmembrane region" description="Helical" evidence="5">
    <location>
        <begin position="193"/>
        <end position="213"/>
    </location>
</feature>
<feature type="domain" description="Sodium/calcium exchanger membrane region" evidence="6">
    <location>
        <begin position="197"/>
        <end position="340"/>
    </location>
</feature>
<keyword evidence="2 5" id="KW-0812">Transmembrane</keyword>
<evidence type="ECO:0000259" key="6">
    <source>
        <dbReference type="Pfam" id="PF01699"/>
    </source>
</evidence>
<protein>
    <submittedName>
        <fullName evidence="7">Inner membrane protein YrbG</fullName>
    </submittedName>
</protein>
<gene>
    <name evidence="7" type="primary">yrbG_1</name>
    <name evidence="7" type="ORF">GALL_205890</name>
</gene>
<feature type="transmembrane region" description="Helical" evidence="5">
    <location>
        <begin position="6"/>
        <end position="25"/>
    </location>
</feature>
<comment type="caution">
    <text evidence="7">The sequence shown here is derived from an EMBL/GenBank/DDBJ whole genome shotgun (WGS) entry which is preliminary data.</text>
</comment>
<evidence type="ECO:0000256" key="4">
    <source>
        <dbReference type="ARBA" id="ARBA00023136"/>
    </source>
</evidence>
<comment type="subcellular location">
    <subcellularLocation>
        <location evidence="1">Membrane</location>
        <topology evidence="1">Multi-pass membrane protein</topology>
    </subcellularLocation>
</comment>